<dbReference type="AlphaFoldDB" id="A0AAD2VV98"/>
<sequence length="36" mass="3974">MDLQSANLQSKDKIIALSGRDLKLSSIVALLELELF</sequence>
<gene>
    <name evidence="2" type="ORF">M0K77_003612</name>
    <name evidence="1" type="ORF">M0K77_RS18060</name>
</gene>
<accession>A0AAD2VV98</accession>
<proteinExistence type="predicted"/>
<dbReference type="EMBL" id="ABEXCJ040000008">
    <property type="protein sequence ID" value="ELR5219071.1"/>
    <property type="molecule type" value="Genomic_DNA"/>
</dbReference>
<organism evidence="1">
    <name type="scientific">Providencia rettgeri</name>
    <dbReference type="NCBI Taxonomy" id="587"/>
    <lineage>
        <taxon>Bacteria</taxon>
        <taxon>Pseudomonadati</taxon>
        <taxon>Pseudomonadota</taxon>
        <taxon>Gammaproteobacteria</taxon>
        <taxon>Enterobacterales</taxon>
        <taxon>Morganellaceae</taxon>
        <taxon>Providencia</taxon>
    </lineage>
</organism>
<reference evidence="1" key="1">
    <citation type="submission" date="2023-10" db="EMBL/GenBank/DDBJ databases">
        <authorList>
            <consortium name="Clinical and Environmental Microbiology Branch: Whole genome sequencing antimicrobial resistance pathogens in the healthcare setting"/>
        </authorList>
    </citation>
    <scope>NUCLEOTIDE SEQUENCE</scope>
    <source>
        <strain evidence="1">2020QW-00022</strain>
    </source>
</reference>
<comment type="caution">
    <text evidence="1">The sequence shown here is derived from an EMBL/GenBank/DDBJ whole genome shotgun (WGS) entry which is preliminary data.</text>
</comment>
<protein>
    <submittedName>
        <fullName evidence="1">Uncharacterized protein</fullName>
    </submittedName>
</protein>
<evidence type="ECO:0000313" key="2">
    <source>
        <dbReference type="EMBL" id="EMR4591258.1"/>
    </source>
</evidence>
<evidence type="ECO:0000313" key="1">
    <source>
        <dbReference type="EMBL" id="ELR5219071.1"/>
    </source>
</evidence>
<name>A0AAD2VV98_PRORE</name>
<dbReference type="EMBL" id="ABEXCJ050000008">
    <property type="protein sequence ID" value="EMR4591258.1"/>
    <property type="molecule type" value="Genomic_DNA"/>
</dbReference>